<feature type="region of interest" description="Disordered" evidence="1">
    <location>
        <begin position="544"/>
        <end position="568"/>
    </location>
</feature>
<feature type="region of interest" description="Disordered" evidence="1">
    <location>
        <begin position="178"/>
        <end position="207"/>
    </location>
</feature>
<feature type="compositionally biased region" description="Basic and acidic residues" evidence="1">
    <location>
        <begin position="621"/>
        <end position="632"/>
    </location>
</feature>
<feature type="region of interest" description="Disordered" evidence="1">
    <location>
        <begin position="603"/>
        <end position="636"/>
    </location>
</feature>
<name>A0A8W8LMT7_MAGGI</name>
<feature type="compositionally biased region" description="Acidic residues" evidence="1">
    <location>
        <begin position="386"/>
        <end position="408"/>
    </location>
</feature>
<dbReference type="EnsemblMetazoa" id="G28838.1">
    <property type="protein sequence ID" value="G28838.1:cds"/>
    <property type="gene ID" value="G28838"/>
</dbReference>
<dbReference type="AlphaFoldDB" id="A0A8W8LMT7"/>
<feature type="compositionally biased region" description="Basic and acidic residues" evidence="1">
    <location>
        <begin position="544"/>
        <end position="555"/>
    </location>
</feature>
<feature type="compositionally biased region" description="Low complexity" evidence="1">
    <location>
        <begin position="409"/>
        <end position="424"/>
    </location>
</feature>
<feature type="compositionally biased region" description="Basic residues" evidence="1">
    <location>
        <begin position="178"/>
        <end position="187"/>
    </location>
</feature>
<evidence type="ECO:0000313" key="3">
    <source>
        <dbReference type="Proteomes" id="UP000005408"/>
    </source>
</evidence>
<feature type="compositionally biased region" description="Acidic residues" evidence="1">
    <location>
        <begin position="359"/>
        <end position="368"/>
    </location>
</feature>
<feature type="compositionally biased region" description="Polar residues" evidence="1">
    <location>
        <begin position="946"/>
        <end position="963"/>
    </location>
</feature>
<reference evidence="2" key="1">
    <citation type="submission" date="2022-08" db="UniProtKB">
        <authorList>
            <consortium name="EnsemblMetazoa"/>
        </authorList>
    </citation>
    <scope>IDENTIFICATION</scope>
    <source>
        <strain evidence="2">05x7-T-G4-1.051#20</strain>
    </source>
</reference>
<feature type="region of interest" description="Disordered" evidence="1">
    <location>
        <begin position="946"/>
        <end position="987"/>
    </location>
</feature>
<sequence>MAGIKSPKLTPMDRPWRGPVVRNVGREEVATKEESSAWQDLIKGGTIPTAASLRVPPARIGLSAKPDPLQGLSSREVSERYILKLQKERERTNQAVSRSLDNLPIKIKQMVKEKTDPELLKARFINDYRNGMYTSRSQSYQLGMGTKYDACNTTNHLFQAMPINSLCKHTKRNCSKCHKQTRGRKPAKRQEKDNSETKTVTTDTETRTSGYDSDFDLVLNQFGDQRLQSDVSMLNGFPVRLQQDTASVTSKELKDFKNRYQKVFDANRNVHFVHSSLMNSKRVKRLNKTNSRPRLRGSYVPNEEYSLEMMNIRPVYNDSLNKYTRKTSLYPIAPPQSRISENTDYQTPHYHLSDYSYSDADDEYEDSYTPDKSSTNQDVPRLKLDDEGDDIGDDNDDDEDDDSNDDFDANASNSQISSSRNSNQKFNTVTDDLQQSGGSAACVPLSMTALQMHNGGKTANPKQSTRILPQICNLTDITEREESNLTRSTKVFSEAPSDVRMSIRIAYKSGDDVIRELSNISSGEIMVPRWSRQDTNCEVIEEVVRSKSGESKSKGDSPTARGVQEGIPKGLHTGYSNLYQESMHDIADTINEARRAMDFIDQTLASGDKTDPRDSAVTQARGDHVESEKIDQDDNELKDDDERYINENQGVTPIDEHLKSLDIESPQIERTDSLSVRDVKPVDMASTLVVKESGTAHGNSRETKLQIWARPSIIKTSAKGIAPDDKMVGLVIMDACPSSELDGGGIATPSRSSAIGYAFVPTFHLMTEVDGSISGGTSMSVQSSPVTHAHASPAIMSYSFVPPFQLIQEVDSKPNTSEFPTKPPTPKAPAVSLLMEKTFYRNISNNMPIKIKQISYNSDELETPRNCTMSQMHRKIPKLHQDFEHWNKDIAKQVDHWMKNKPVQSSGFLNSLTTQKVPFASNSQIVKRKRVQKKRFRIKDIDDAVTSKTSTARGSESDYSVESDTFRSRRSYNVRPSRARSLSSDKNDASVFGSIHNEIEFKKRYRRMFDLNKHLQFVNSTNGLMGKQISKKTHHLPPITLKPEKKPQKLECSELFAITTVQQSNDPNDVSTPSTQNIFQSVETSDMTDSGLGQSQLSSREINTTSWKDTTDDEGHANFSWRNQKTFKPEVLKFGKLPKISSSNTYNNSNKDEYSSPEHLDTKSITKRLNDSLQRCASWVSESDSVNGEYAELREMKVTINIKYKPDGNKGKKPMHTKLSKSVEDMSVNLTPFDRAKHLKHMDDDEKCHALLSE</sequence>
<dbReference type="Proteomes" id="UP000005408">
    <property type="component" value="Unassembled WGS sequence"/>
</dbReference>
<evidence type="ECO:0000313" key="2">
    <source>
        <dbReference type="EnsemblMetazoa" id="G28838.1:cds"/>
    </source>
</evidence>
<protein>
    <submittedName>
        <fullName evidence="2">Uncharacterized protein</fullName>
    </submittedName>
</protein>
<feature type="region of interest" description="Disordered" evidence="1">
    <location>
        <begin position="333"/>
        <end position="424"/>
    </location>
</feature>
<keyword evidence="3" id="KW-1185">Reference proteome</keyword>
<feature type="compositionally biased region" description="Polar residues" evidence="1">
    <location>
        <begin position="337"/>
        <end position="346"/>
    </location>
</feature>
<accession>A0A8W8LMT7</accession>
<organism evidence="2 3">
    <name type="scientific">Magallana gigas</name>
    <name type="common">Pacific oyster</name>
    <name type="synonym">Crassostrea gigas</name>
    <dbReference type="NCBI Taxonomy" id="29159"/>
    <lineage>
        <taxon>Eukaryota</taxon>
        <taxon>Metazoa</taxon>
        <taxon>Spiralia</taxon>
        <taxon>Lophotrochozoa</taxon>
        <taxon>Mollusca</taxon>
        <taxon>Bivalvia</taxon>
        <taxon>Autobranchia</taxon>
        <taxon>Pteriomorphia</taxon>
        <taxon>Ostreida</taxon>
        <taxon>Ostreoidea</taxon>
        <taxon>Ostreidae</taxon>
        <taxon>Magallana</taxon>
    </lineage>
</organism>
<evidence type="ECO:0000256" key="1">
    <source>
        <dbReference type="SAM" id="MobiDB-lite"/>
    </source>
</evidence>
<proteinExistence type="predicted"/>